<reference evidence="4" key="1">
    <citation type="submission" date="2020-10" db="EMBL/GenBank/DDBJ databases">
        <authorList>
            <person name="Gilroy R."/>
        </authorList>
    </citation>
    <scope>NUCLEOTIDE SEQUENCE</scope>
    <source>
        <strain evidence="4">CHK181-108</strain>
    </source>
</reference>
<dbReference type="EMBL" id="DVLU01000073">
    <property type="protein sequence ID" value="HIT85749.1"/>
    <property type="molecule type" value="Genomic_DNA"/>
</dbReference>
<dbReference type="Pfam" id="PF17853">
    <property type="entry name" value="GGDEF_2"/>
    <property type="match status" value="1"/>
</dbReference>
<dbReference type="InterPro" id="IPR051448">
    <property type="entry name" value="CdaR-like_regulators"/>
</dbReference>
<evidence type="ECO:0000259" key="3">
    <source>
        <dbReference type="Pfam" id="PF17853"/>
    </source>
</evidence>
<dbReference type="PANTHER" id="PTHR33744:SF15">
    <property type="entry name" value="CARBOHYDRATE DIACID REGULATOR"/>
    <property type="match status" value="1"/>
</dbReference>
<dbReference type="InterPro" id="IPR042070">
    <property type="entry name" value="PucR_C-HTH_sf"/>
</dbReference>
<dbReference type="SUPFAM" id="SSF46689">
    <property type="entry name" value="Homeodomain-like"/>
    <property type="match status" value="1"/>
</dbReference>
<dbReference type="PANTHER" id="PTHR33744">
    <property type="entry name" value="CARBOHYDRATE DIACID REGULATOR"/>
    <property type="match status" value="1"/>
</dbReference>
<organism evidence="4 5">
    <name type="scientific">Candidatus Ornithomonoglobus intestinigallinarum</name>
    <dbReference type="NCBI Taxonomy" id="2840894"/>
    <lineage>
        <taxon>Bacteria</taxon>
        <taxon>Bacillati</taxon>
        <taxon>Bacillota</taxon>
        <taxon>Clostridia</taxon>
        <taxon>Candidatus Ornithomonoglobus</taxon>
    </lineage>
</organism>
<evidence type="ECO:0000259" key="2">
    <source>
        <dbReference type="Pfam" id="PF13556"/>
    </source>
</evidence>
<feature type="domain" description="PucR C-terminal helix-turn-helix" evidence="2">
    <location>
        <begin position="296"/>
        <end position="350"/>
    </location>
</feature>
<dbReference type="Gene3D" id="1.10.10.2840">
    <property type="entry name" value="PucR C-terminal helix-turn-helix domain"/>
    <property type="match status" value="1"/>
</dbReference>
<dbReference type="InterPro" id="IPR009057">
    <property type="entry name" value="Homeodomain-like_sf"/>
</dbReference>
<protein>
    <submittedName>
        <fullName evidence="4">Helix-turn-helix domain-containing protein</fullName>
    </submittedName>
</protein>
<evidence type="ECO:0000313" key="5">
    <source>
        <dbReference type="Proteomes" id="UP000824165"/>
    </source>
</evidence>
<comment type="caution">
    <text evidence="4">The sequence shown here is derived from an EMBL/GenBank/DDBJ whole genome shotgun (WGS) entry which is preliminary data.</text>
</comment>
<proteinExistence type="inferred from homology"/>
<dbReference type="Pfam" id="PF13556">
    <property type="entry name" value="HTH_30"/>
    <property type="match status" value="1"/>
</dbReference>
<dbReference type="InterPro" id="IPR025736">
    <property type="entry name" value="PucR_C-HTH_dom"/>
</dbReference>
<feature type="domain" description="CdaR GGDEF-like" evidence="3">
    <location>
        <begin position="127"/>
        <end position="243"/>
    </location>
</feature>
<accession>A0A9D1H5S6</accession>
<dbReference type="Proteomes" id="UP000824165">
    <property type="component" value="Unassembled WGS sequence"/>
</dbReference>
<dbReference type="InterPro" id="IPR041522">
    <property type="entry name" value="CdaR_GGDEF"/>
</dbReference>
<comment type="similarity">
    <text evidence="1">Belongs to the CdaR family.</text>
</comment>
<sequence>MISKAFQDIITQMAEVFPTKRFGIADSHGLVLAYTGQEPAPDVMEDLIFAALNTDRLLYKDSYTVRVMSNKPYAEYIVYVEGTDEVAKYCCNSVAVAANNVRRYYDEKYDKTNFMQNIIFDNLLAFDLHQKARELHVDIDTPRAVLYVKTQDNSEAGIYEVIRNMFPDKEKDFVVNIDANNIVLIKELKEAITSPELEGMAQSILDTINSETMNPVLIGIGTVANNIDELNNSYKEAQIALEVGKVFDEEKTILNYDNLGIGRLIYQLPIKLCELFLQEVFKKGDISTLDDETILTINKFFENDLNVSETSRQLFVHRNTLVYRLEKIYKLTGLDLRKFDQAIVFKVAMMVHKYLISNPMKI</sequence>
<name>A0A9D1H5S6_9FIRM</name>
<dbReference type="AlphaFoldDB" id="A0A9D1H5S6"/>
<evidence type="ECO:0000313" key="4">
    <source>
        <dbReference type="EMBL" id="HIT85749.1"/>
    </source>
</evidence>
<evidence type="ECO:0000256" key="1">
    <source>
        <dbReference type="ARBA" id="ARBA00006754"/>
    </source>
</evidence>
<gene>
    <name evidence="4" type="ORF">IAA60_07595</name>
</gene>
<reference evidence="4" key="2">
    <citation type="journal article" date="2021" name="PeerJ">
        <title>Extensive microbial diversity within the chicken gut microbiome revealed by metagenomics and culture.</title>
        <authorList>
            <person name="Gilroy R."/>
            <person name="Ravi A."/>
            <person name="Getino M."/>
            <person name="Pursley I."/>
            <person name="Horton D.L."/>
            <person name="Alikhan N.F."/>
            <person name="Baker D."/>
            <person name="Gharbi K."/>
            <person name="Hall N."/>
            <person name="Watson M."/>
            <person name="Adriaenssens E.M."/>
            <person name="Foster-Nyarko E."/>
            <person name="Jarju S."/>
            <person name="Secka A."/>
            <person name="Antonio M."/>
            <person name="Oren A."/>
            <person name="Chaudhuri R.R."/>
            <person name="La Ragione R."/>
            <person name="Hildebrand F."/>
            <person name="Pallen M.J."/>
        </authorList>
    </citation>
    <scope>NUCLEOTIDE SEQUENCE</scope>
    <source>
        <strain evidence="4">CHK181-108</strain>
    </source>
</reference>